<dbReference type="Gene3D" id="1.10.260.40">
    <property type="entry name" value="lambda repressor-like DNA-binding domains"/>
    <property type="match status" value="1"/>
</dbReference>
<name>H7EKZ0_9SPIR</name>
<dbReference type="InterPro" id="IPR001387">
    <property type="entry name" value="Cro/C1-type_HTH"/>
</dbReference>
<dbReference type="InterPro" id="IPR010982">
    <property type="entry name" value="Lambda_DNA-bd_dom_sf"/>
</dbReference>
<dbReference type="PROSITE" id="PS50943">
    <property type="entry name" value="HTH_CROC1"/>
    <property type="match status" value="1"/>
</dbReference>
<dbReference type="Pfam" id="PF01381">
    <property type="entry name" value="HTH_3"/>
    <property type="match status" value="1"/>
</dbReference>
<dbReference type="SMART" id="SM00530">
    <property type="entry name" value="HTH_XRE"/>
    <property type="match status" value="1"/>
</dbReference>
<gene>
    <name evidence="2" type="ORF">TresaDRAFT_1004</name>
</gene>
<proteinExistence type="predicted"/>
<accession>H7EKZ0</accession>
<dbReference type="PATRIC" id="fig|907348.3.peg.1569"/>
<organism evidence="2 3">
    <name type="scientific">Treponema saccharophilum DSM 2985</name>
    <dbReference type="NCBI Taxonomy" id="907348"/>
    <lineage>
        <taxon>Bacteria</taxon>
        <taxon>Pseudomonadati</taxon>
        <taxon>Spirochaetota</taxon>
        <taxon>Spirochaetia</taxon>
        <taxon>Spirochaetales</taxon>
        <taxon>Treponemataceae</taxon>
        <taxon>Treponema</taxon>
    </lineage>
</organism>
<dbReference type="STRING" id="907348.TresaDRAFT_1004"/>
<dbReference type="EMBL" id="AGRW01000047">
    <property type="protein sequence ID" value="EIC01715.1"/>
    <property type="molecule type" value="Genomic_DNA"/>
</dbReference>
<comment type="caution">
    <text evidence="2">The sequence shown here is derived from an EMBL/GenBank/DDBJ whole genome shotgun (WGS) entry which is preliminary data.</text>
</comment>
<dbReference type="Proteomes" id="UP000003571">
    <property type="component" value="Unassembled WGS sequence"/>
</dbReference>
<evidence type="ECO:0000313" key="3">
    <source>
        <dbReference type="Proteomes" id="UP000003571"/>
    </source>
</evidence>
<dbReference type="RefSeq" id="WP_002704442.1">
    <property type="nucleotide sequence ID" value="NZ_AGRW01000047.1"/>
</dbReference>
<dbReference type="eggNOG" id="ENOG5031CUT">
    <property type="taxonomic scope" value="Bacteria"/>
</dbReference>
<sequence length="116" mass="13138">MTFRETLREEISYQGITLKELAEKSGVPKRTLESYVDARARIPTAENAVKIAKSLNVTVEYLVTGVAEHSNVYAELSELQQTIKEILSIPHEQFKPIREIIHNTADLCRSAVRQGR</sequence>
<dbReference type="GO" id="GO:0003677">
    <property type="term" value="F:DNA binding"/>
    <property type="evidence" value="ECO:0007669"/>
    <property type="project" value="InterPro"/>
</dbReference>
<feature type="domain" description="HTH cro/C1-type" evidence="1">
    <location>
        <begin position="7"/>
        <end position="62"/>
    </location>
</feature>
<dbReference type="CDD" id="cd00093">
    <property type="entry name" value="HTH_XRE"/>
    <property type="match status" value="1"/>
</dbReference>
<evidence type="ECO:0000313" key="2">
    <source>
        <dbReference type="EMBL" id="EIC01715.1"/>
    </source>
</evidence>
<protein>
    <submittedName>
        <fullName evidence="2">Helix-turn-helix domain protein</fullName>
    </submittedName>
</protein>
<dbReference type="AlphaFoldDB" id="H7EKZ0"/>
<dbReference type="OrthoDB" id="362193at2"/>
<evidence type="ECO:0000259" key="1">
    <source>
        <dbReference type="PROSITE" id="PS50943"/>
    </source>
</evidence>
<keyword evidence="3" id="KW-1185">Reference proteome</keyword>
<dbReference type="SUPFAM" id="SSF47413">
    <property type="entry name" value="lambda repressor-like DNA-binding domains"/>
    <property type="match status" value="1"/>
</dbReference>
<reference evidence="2 3" key="1">
    <citation type="submission" date="2011-09" db="EMBL/GenBank/DDBJ databases">
        <title>The draft genome of Treponema saccharophilum DSM 2985.</title>
        <authorList>
            <consortium name="US DOE Joint Genome Institute (JGI-PGF)"/>
            <person name="Lucas S."/>
            <person name="Copeland A."/>
            <person name="Lapidus A."/>
            <person name="Glavina del Rio T."/>
            <person name="Dalin E."/>
            <person name="Tice H."/>
            <person name="Bruce D."/>
            <person name="Goodwin L."/>
            <person name="Pitluck S."/>
            <person name="Peters L."/>
            <person name="Kyrpides N."/>
            <person name="Mavromatis K."/>
            <person name="Ivanova N."/>
            <person name="Markowitz V."/>
            <person name="Cheng J.-F."/>
            <person name="Hugenholtz P."/>
            <person name="Woyke T."/>
            <person name="Wu D."/>
            <person name="Gronow S."/>
            <person name="Wellnitz S."/>
            <person name="Brambilla E."/>
            <person name="Klenk H.-P."/>
            <person name="Eisen J.A."/>
        </authorList>
    </citation>
    <scope>NUCLEOTIDE SEQUENCE [LARGE SCALE GENOMIC DNA]</scope>
    <source>
        <strain evidence="2 3">DSM 2985</strain>
    </source>
</reference>